<evidence type="ECO:0000256" key="2">
    <source>
        <dbReference type="ARBA" id="ARBA00023015"/>
    </source>
</evidence>
<dbReference type="GO" id="GO:0016987">
    <property type="term" value="F:sigma factor activity"/>
    <property type="evidence" value="ECO:0007669"/>
    <property type="project" value="UniProtKB-KW"/>
</dbReference>
<dbReference type="InterPro" id="IPR013325">
    <property type="entry name" value="RNA_pol_sigma_r2"/>
</dbReference>
<reference evidence="7" key="1">
    <citation type="submission" date="2022-12" db="EMBL/GenBank/DDBJ databases">
        <title>Paraconexibacter alkalitolerans sp. nov. and Baekduia alba sp. nov., isolated from soil and emended description of the genera Paraconexibacter (Chun et al., 2020) and Baekduia (An et al., 2020).</title>
        <authorList>
            <person name="Vieira S."/>
            <person name="Huber K.J."/>
            <person name="Geppert A."/>
            <person name="Wolf J."/>
            <person name="Neumann-Schaal M."/>
            <person name="Muesken M."/>
            <person name="Overmann J."/>
        </authorList>
    </citation>
    <scope>NUCLEOTIDE SEQUENCE</scope>
    <source>
        <strain evidence="7">AEG42_29</strain>
    </source>
</reference>
<dbReference type="InterPro" id="IPR007627">
    <property type="entry name" value="RNA_pol_sigma70_r2"/>
</dbReference>
<comment type="similarity">
    <text evidence="1">Belongs to the sigma-70 factor family. ECF subfamily.</text>
</comment>
<accession>A0AAU7AYL2</accession>
<keyword evidence="3" id="KW-0731">Sigma factor</keyword>
<dbReference type="Gene3D" id="1.10.1740.10">
    <property type="match status" value="1"/>
</dbReference>
<evidence type="ECO:0000256" key="1">
    <source>
        <dbReference type="ARBA" id="ARBA00010641"/>
    </source>
</evidence>
<dbReference type="GO" id="GO:0006352">
    <property type="term" value="P:DNA-templated transcription initiation"/>
    <property type="evidence" value="ECO:0007669"/>
    <property type="project" value="InterPro"/>
</dbReference>
<keyword evidence="4" id="KW-0804">Transcription</keyword>
<dbReference type="SUPFAM" id="SSF88659">
    <property type="entry name" value="Sigma3 and sigma4 domains of RNA polymerase sigma factors"/>
    <property type="match status" value="1"/>
</dbReference>
<evidence type="ECO:0000313" key="7">
    <source>
        <dbReference type="EMBL" id="XAY06570.1"/>
    </source>
</evidence>
<evidence type="ECO:0000256" key="4">
    <source>
        <dbReference type="ARBA" id="ARBA00023163"/>
    </source>
</evidence>
<gene>
    <name evidence="7" type="primary">rpoE_2</name>
    <name evidence="7" type="ORF">DSM112329_03444</name>
</gene>
<dbReference type="GO" id="GO:0003677">
    <property type="term" value="F:DNA binding"/>
    <property type="evidence" value="ECO:0007669"/>
    <property type="project" value="InterPro"/>
</dbReference>
<dbReference type="InterPro" id="IPR013324">
    <property type="entry name" value="RNA_pol_sigma_r3/r4-like"/>
</dbReference>
<protein>
    <submittedName>
        <fullName evidence="7">ECF RNA polymerase sigma-E factor</fullName>
    </submittedName>
</protein>
<keyword evidence="2" id="KW-0805">Transcription regulation</keyword>
<organism evidence="7">
    <name type="scientific">Paraconexibacter sp. AEG42_29</name>
    <dbReference type="NCBI Taxonomy" id="2997339"/>
    <lineage>
        <taxon>Bacteria</taxon>
        <taxon>Bacillati</taxon>
        <taxon>Actinomycetota</taxon>
        <taxon>Thermoleophilia</taxon>
        <taxon>Solirubrobacterales</taxon>
        <taxon>Paraconexibacteraceae</taxon>
        <taxon>Paraconexibacter</taxon>
    </lineage>
</organism>
<proteinExistence type="inferred from homology"/>
<dbReference type="InterPro" id="IPR039425">
    <property type="entry name" value="RNA_pol_sigma-70-like"/>
</dbReference>
<dbReference type="InterPro" id="IPR013249">
    <property type="entry name" value="RNA_pol_sigma70_r4_t2"/>
</dbReference>
<dbReference type="AlphaFoldDB" id="A0AAU7AYL2"/>
<dbReference type="SUPFAM" id="SSF88946">
    <property type="entry name" value="Sigma2 domain of RNA polymerase sigma factors"/>
    <property type="match status" value="1"/>
</dbReference>
<name>A0AAU7AYL2_9ACTN</name>
<evidence type="ECO:0000259" key="6">
    <source>
        <dbReference type="Pfam" id="PF08281"/>
    </source>
</evidence>
<dbReference type="PANTHER" id="PTHR43133:SF51">
    <property type="entry name" value="RNA POLYMERASE SIGMA FACTOR"/>
    <property type="match status" value="1"/>
</dbReference>
<dbReference type="Pfam" id="PF04542">
    <property type="entry name" value="Sigma70_r2"/>
    <property type="match status" value="1"/>
</dbReference>
<dbReference type="PANTHER" id="PTHR43133">
    <property type="entry name" value="RNA POLYMERASE ECF-TYPE SIGMA FACTO"/>
    <property type="match status" value="1"/>
</dbReference>
<dbReference type="KEGG" id="parq:DSM112329_03444"/>
<dbReference type="EMBL" id="CP114014">
    <property type="protein sequence ID" value="XAY06570.1"/>
    <property type="molecule type" value="Genomic_DNA"/>
</dbReference>
<evidence type="ECO:0000256" key="3">
    <source>
        <dbReference type="ARBA" id="ARBA00023082"/>
    </source>
</evidence>
<dbReference type="Gene3D" id="1.10.10.10">
    <property type="entry name" value="Winged helix-like DNA-binding domain superfamily/Winged helix DNA-binding domain"/>
    <property type="match status" value="1"/>
</dbReference>
<dbReference type="NCBIfam" id="TIGR02937">
    <property type="entry name" value="sigma70-ECF"/>
    <property type="match status" value="1"/>
</dbReference>
<dbReference type="RefSeq" id="WP_354697800.1">
    <property type="nucleotide sequence ID" value="NZ_CP114014.1"/>
</dbReference>
<dbReference type="InterPro" id="IPR036388">
    <property type="entry name" value="WH-like_DNA-bd_sf"/>
</dbReference>
<feature type="domain" description="RNA polymerase sigma factor 70 region 4 type 2" evidence="6">
    <location>
        <begin position="140"/>
        <end position="184"/>
    </location>
</feature>
<feature type="domain" description="RNA polymerase sigma-70 region 2" evidence="5">
    <location>
        <begin position="34"/>
        <end position="101"/>
    </location>
</feature>
<sequence length="193" mass="20858">MTTVLLHPAARTTDADAALVARVRNGDDQAFTTLVLRHEQALIAYARTVLGGAHHDAEECVQDAFVRALTFLRRQTDRDIALKPWLYTIVRNACLDRLRSGAARPTVALEALEGVLTDSAGDPHAALGRREQLRVIVGGLQELPARQRAALVMHELEGRPHEELAGSLGVSVGASKALVCRARQGMAHLRPAA</sequence>
<dbReference type="Pfam" id="PF08281">
    <property type="entry name" value="Sigma70_r4_2"/>
    <property type="match status" value="1"/>
</dbReference>
<dbReference type="InterPro" id="IPR014284">
    <property type="entry name" value="RNA_pol_sigma-70_dom"/>
</dbReference>
<evidence type="ECO:0000259" key="5">
    <source>
        <dbReference type="Pfam" id="PF04542"/>
    </source>
</evidence>